<evidence type="ECO:0000313" key="7">
    <source>
        <dbReference type="EnsemblMetazoa" id="Aqu2.1.42005_001"/>
    </source>
</evidence>
<dbReference type="InterPro" id="IPR004166">
    <property type="entry name" value="a-kinase_dom"/>
</dbReference>
<dbReference type="PANTHER" id="PTHR45992">
    <property type="entry name" value="EUKARYOTIC ELONGATION FACTOR 2 KINASE-RELATED"/>
    <property type="match status" value="1"/>
</dbReference>
<dbReference type="PANTHER" id="PTHR45992:SF11">
    <property type="entry name" value="ALPHA-TYPE PROTEIN KINASE DOMAIN-CONTAINING PROTEIN"/>
    <property type="match status" value="1"/>
</dbReference>
<accession>A0A1X7VQ91</accession>
<dbReference type="eggNOG" id="ENOG502S4BB">
    <property type="taxonomic scope" value="Eukaryota"/>
</dbReference>
<evidence type="ECO:0000256" key="5">
    <source>
        <dbReference type="ARBA" id="ARBA00022840"/>
    </source>
</evidence>
<organism evidence="7">
    <name type="scientific">Amphimedon queenslandica</name>
    <name type="common">Sponge</name>
    <dbReference type="NCBI Taxonomy" id="400682"/>
    <lineage>
        <taxon>Eukaryota</taxon>
        <taxon>Metazoa</taxon>
        <taxon>Porifera</taxon>
        <taxon>Demospongiae</taxon>
        <taxon>Heteroscleromorpha</taxon>
        <taxon>Haplosclerida</taxon>
        <taxon>Niphatidae</taxon>
        <taxon>Amphimedon</taxon>
    </lineage>
</organism>
<proteinExistence type="predicted"/>
<dbReference type="EnsemblMetazoa" id="XM_020002973.1">
    <property type="protein sequence ID" value="XP_019858532.1"/>
    <property type="gene ID" value="LOC100636520"/>
</dbReference>
<dbReference type="GO" id="GO:0005524">
    <property type="term" value="F:ATP binding"/>
    <property type="evidence" value="ECO:0007669"/>
    <property type="project" value="UniProtKB-KW"/>
</dbReference>
<evidence type="ECO:0000313" key="8">
    <source>
        <dbReference type="Proteomes" id="UP000007879"/>
    </source>
</evidence>
<keyword evidence="3" id="KW-0547">Nucleotide-binding</keyword>
<dbReference type="InterPro" id="IPR011009">
    <property type="entry name" value="Kinase-like_dom_sf"/>
</dbReference>
<dbReference type="SMART" id="SM00811">
    <property type="entry name" value="Alpha_kinase"/>
    <property type="match status" value="1"/>
</dbReference>
<dbReference type="SUPFAM" id="SSF56112">
    <property type="entry name" value="Protein kinase-like (PK-like)"/>
    <property type="match status" value="1"/>
</dbReference>
<dbReference type="CDD" id="cd04515">
    <property type="entry name" value="Alpha_kinase"/>
    <property type="match status" value="1"/>
</dbReference>
<reference evidence="8" key="1">
    <citation type="journal article" date="2010" name="Nature">
        <title>The Amphimedon queenslandica genome and the evolution of animal complexity.</title>
        <authorList>
            <person name="Srivastava M."/>
            <person name="Simakov O."/>
            <person name="Chapman J."/>
            <person name="Fahey B."/>
            <person name="Gauthier M.E."/>
            <person name="Mitros T."/>
            <person name="Richards G.S."/>
            <person name="Conaco C."/>
            <person name="Dacre M."/>
            <person name="Hellsten U."/>
            <person name="Larroux C."/>
            <person name="Putnam N.H."/>
            <person name="Stanke M."/>
            <person name="Adamska M."/>
            <person name="Darling A."/>
            <person name="Degnan S.M."/>
            <person name="Oakley T.H."/>
            <person name="Plachetzki D.C."/>
            <person name="Zhai Y."/>
            <person name="Adamski M."/>
            <person name="Calcino A."/>
            <person name="Cummins S.F."/>
            <person name="Goodstein D.M."/>
            <person name="Harris C."/>
            <person name="Jackson D.J."/>
            <person name="Leys S.P."/>
            <person name="Shu S."/>
            <person name="Woodcroft B.J."/>
            <person name="Vervoort M."/>
            <person name="Kosik K.S."/>
            <person name="Manning G."/>
            <person name="Degnan B.M."/>
            <person name="Rokhsar D.S."/>
        </authorList>
    </citation>
    <scope>NUCLEOTIDE SEQUENCE [LARGE SCALE GENOMIC DNA]</scope>
</reference>
<keyword evidence="4" id="KW-0418">Kinase</keyword>
<sequence length="251" mass="29214">MTTFERNPFAEGRFRSAYKGTWTTPDKYGRQCVIKRMRSGAVFTPTAWDCTLKIYDRARTLAQQFNRGKYSNFPVRFTDTFTHTVVDSFPLEYVVVEDFLQGNFLKWCNNYGFISPKAKSEHITMPALVHWSWLYTRGQEMLCDLQGTRDENGYHLTDPVILSLNQSYGETDNGIEGMSMFFMNHECNDICKGWGRPHLEYFIGKIPTETLTACEFMQHQVNNATSYRFEMKFPPAIKDIVTRMFLEIAQA</sequence>
<dbReference type="KEGG" id="aqu:100636520"/>
<evidence type="ECO:0000256" key="2">
    <source>
        <dbReference type="ARBA" id="ARBA00022679"/>
    </source>
</evidence>
<dbReference type="InParanoid" id="A0A1X7VQ91"/>
<keyword evidence="1" id="KW-0723">Serine/threonine-protein kinase</keyword>
<feature type="domain" description="Alpha-type protein kinase" evidence="6">
    <location>
        <begin position="1"/>
        <end position="202"/>
    </location>
</feature>
<evidence type="ECO:0000259" key="6">
    <source>
        <dbReference type="PROSITE" id="PS51158"/>
    </source>
</evidence>
<gene>
    <name evidence="7" type="primary">100636520</name>
</gene>
<keyword evidence="5" id="KW-0067">ATP-binding</keyword>
<dbReference type="GO" id="GO:0004674">
    <property type="term" value="F:protein serine/threonine kinase activity"/>
    <property type="evidence" value="ECO:0007669"/>
    <property type="project" value="UniProtKB-KW"/>
</dbReference>
<dbReference type="EnsemblMetazoa" id="Aqu2.1.42005_001">
    <property type="protein sequence ID" value="Aqu2.1.42005_001"/>
    <property type="gene ID" value="Aqu2.1.42005"/>
</dbReference>
<protein>
    <recommendedName>
        <fullName evidence="6">Alpha-type protein kinase domain-containing protein</fullName>
    </recommendedName>
</protein>
<evidence type="ECO:0000256" key="4">
    <source>
        <dbReference type="ARBA" id="ARBA00022777"/>
    </source>
</evidence>
<keyword evidence="8" id="KW-1185">Reference proteome</keyword>
<dbReference type="Proteomes" id="UP000007879">
    <property type="component" value="Unassembled WGS sequence"/>
</dbReference>
<dbReference type="PROSITE" id="PS51158">
    <property type="entry name" value="ALPHA_KINASE"/>
    <property type="match status" value="1"/>
</dbReference>
<dbReference type="Gene3D" id="3.20.200.10">
    <property type="entry name" value="MHCK/EF2 kinase"/>
    <property type="match status" value="1"/>
</dbReference>
<dbReference type="AlphaFoldDB" id="A0A1X7VQ91"/>
<evidence type="ECO:0000256" key="3">
    <source>
        <dbReference type="ARBA" id="ARBA00022741"/>
    </source>
</evidence>
<dbReference type="Pfam" id="PF02816">
    <property type="entry name" value="Alpha_kinase"/>
    <property type="match status" value="1"/>
</dbReference>
<reference evidence="7" key="2">
    <citation type="submission" date="2017-05" db="UniProtKB">
        <authorList>
            <consortium name="EnsemblMetazoa"/>
        </authorList>
    </citation>
    <scope>IDENTIFICATION</scope>
</reference>
<dbReference type="InterPro" id="IPR051852">
    <property type="entry name" value="Alpha-type_PK"/>
</dbReference>
<keyword evidence="2" id="KW-0808">Transferase</keyword>
<dbReference type="OMA" id="NYVLCDL"/>
<name>A0A1X7VQ91_AMPQE</name>
<dbReference type="OrthoDB" id="301415at2759"/>
<evidence type="ECO:0000256" key="1">
    <source>
        <dbReference type="ARBA" id="ARBA00022527"/>
    </source>
</evidence>